<dbReference type="EMBL" id="JABBWD010000028">
    <property type="protein sequence ID" value="KAG1776223.1"/>
    <property type="molecule type" value="Genomic_DNA"/>
</dbReference>
<proteinExistence type="predicted"/>
<accession>A0A9P7D202</accession>
<gene>
    <name evidence="2" type="ORF">EV702DRAFT_1046375</name>
</gene>
<sequence length="474" mass="50713">MPSQHESDEAMSIADKSLRAALTRIKHFAADGQVVVDQAHEIAWIVSQALQLHGRNASVISPLLLSAAAEVWATMNVGQAPQWDHVLIDDSHMESHPFFHKTLGFEALAPAPLPNPVSPVPPPAPKVMSVPPIDSLAVEAPTPKTDKGKQPAWGTCTLAIKGNGAFACSAPKFKVPMTLLTRSQGNTKEVKQGKGKEKAVEITQPEQYNPPCKRKGQVIKSCGKCYHMKVRCDQPTSVDDDSPAPTEQDAMEDTDDAVAAHEDIDMSHEADNEQHIDIAAVAPKEPEVEQPAAIASAEDITAQNLQEDTITIPPPSPALPIPPPPPVTKPTTHECLVALTAQVAAMEMANCIALARVDAMELDFDSRICSMRAELSAMQFDVSAMVTLVNGLLNMVEKLRQERSVPNPSFLPPTMGTSHGSSATAMGMRYLNGVFGPSVTPNTDSVDIGQPSVSCPFGRPAAHSPVDKNHLGHD</sequence>
<feature type="compositionally biased region" description="Basic and acidic residues" evidence="1">
    <location>
        <begin position="465"/>
        <end position="474"/>
    </location>
</feature>
<feature type="region of interest" description="Disordered" evidence="1">
    <location>
        <begin position="234"/>
        <end position="255"/>
    </location>
</feature>
<dbReference type="OrthoDB" id="2688767at2759"/>
<organism evidence="2 3">
    <name type="scientific">Suillus placidus</name>
    <dbReference type="NCBI Taxonomy" id="48579"/>
    <lineage>
        <taxon>Eukaryota</taxon>
        <taxon>Fungi</taxon>
        <taxon>Dikarya</taxon>
        <taxon>Basidiomycota</taxon>
        <taxon>Agaricomycotina</taxon>
        <taxon>Agaricomycetes</taxon>
        <taxon>Agaricomycetidae</taxon>
        <taxon>Boletales</taxon>
        <taxon>Suillineae</taxon>
        <taxon>Suillaceae</taxon>
        <taxon>Suillus</taxon>
    </lineage>
</organism>
<feature type="region of interest" description="Disordered" evidence="1">
    <location>
        <begin position="442"/>
        <end position="474"/>
    </location>
</feature>
<evidence type="ECO:0000313" key="2">
    <source>
        <dbReference type="EMBL" id="KAG1776223.1"/>
    </source>
</evidence>
<dbReference type="Proteomes" id="UP000714275">
    <property type="component" value="Unassembled WGS sequence"/>
</dbReference>
<evidence type="ECO:0000313" key="3">
    <source>
        <dbReference type="Proteomes" id="UP000714275"/>
    </source>
</evidence>
<protein>
    <submittedName>
        <fullName evidence="2">Uncharacterized protein</fullName>
    </submittedName>
</protein>
<dbReference type="AlphaFoldDB" id="A0A9P7D202"/>
<evidence type="ECO:0000256" key="1">
    <source>
        <dbReference type="SAM" id="MobiDB-lite"/>
    </source>
</evidence>
<name>A0A9P7D202_9AGAM</name>
<reference evidence="2" key="1">
    <citation type="journal article" date="2020" name="New Phytol.">
        <title>Comparative genomics reveals dynamic genome evolution in host specialist ectomycorrhizal fungi.</title>
        <authorList>
            <person name="Lofgren L.A."/>
            <person name="Nguyen N.H."/>
            <person name="Vilgalys R."/>
            <person name="Ruytinx J."/>
            <person name="Liao H.L."/>
            <person name="Branco S."/>
            <person name="Kuo A."/>
            <person name="LaButti K."/>
            <person name="Lipzen A."/>
            <person name="Andreopoulos W."/>
            <person name="Pangilinan J."/>
            <person name="Riley R."/>
            <person name="Hundley H."/>
            <person name="Na H."/>
            <person name="Barry K."/>
            <person name="Grigoriev I.V."/>
            <person name="Stajich J.E."/>
            <person name="Kennedy P.G."/>
        </authorList>
    </citation>
    <scope>NUCLEOTIDE SEQUENCE</scope>
    <source>
        <strain evidence="2">DOB743</strain>
    </source>
</reference>
<keyword evidence="3" id="KW-1185">Reference proteome</keyword>
<comment type="caution">
    <text evidence="2">The sequence shown here is derived from an EMBL/GenBank/DDBJ whole genome shotgun (WGS) entry which is preliminary data.</text>
</comment>